<keyword evidence="9" id="KW-1185">Reference proteome</keyword>
<dbReference type="NCBIfam" id="TIGR01297">
    <property type="entry name" value="CDF"/>
    <property type="match status" value="1"/>
</dbReference>
<evidence type="ECO:0000256" key="5">
    <source>
        <dbReference type="ARBA" id="ARBA00023136"/>
    </source>
</evidence>
<feature type="domain" description="Cation efflux protein transmembrane" evidence="7">
    <location>
        <begin position="135"/>
        <end position="200"/>
    </location>
</feature>
<comment type="subcellular location">
    <subcellularLocation>
        <location evidence="1">Membrane</location>
        <topology evidence="1">Multi-pass membrane protein</topology>
    </subcellularLocation>
</comment>
<dbReference type="InterPro" id="IPR002524">
    <property type="entry name" value="Cation_efflux"/>
</dbReference>
<organism evidence="8 9">
    <name type="scientific">Brassica napus</name>
    <name type="common">Rape</name>
    <dbReference type="NCBI Taxonomy" id="3708"/>
    <lineage>
        <taxon>Eukaryota</taxon>
        <taxon>Viridiplantae</taxon>
        <taxon>Streptophyta</taxon>
        <taxon>Embryophyta</taxon>
        <taxon>Tracheophyta</taxon>
        <taxon>Spermatophyta</taxon>
        <taxon>Magnoliopsida</taxon>
        <taxon>eudicotyledons</taxon>
        <taxon>Gunneridae</taxon>
        <taxon>Pentapetalae</taxon>
        <taxon>rosids</taxon>
        <taxon>malvids</taxon>
        <taxon>Brassicales</taxon>
        <taxon>Brassicaceae</taxon>
        <taxon>Brassiceae</taxon>
        <taxon>Brassica</taxon>
    </lineage>
</organism>
<dbReference type="EMBL" id="JAGKQM010000014">
    <property type="protein sequence ID" value="KAH0883586.1"/>
    <property type="molecule type" value="Genomic_DNA"/>
</dbReference>
<feature type="transmembrane region" description="Helical" evidence="6">
    <location>
        <begin position="143"/>
        <end position="164"/>
    </location>
</feature>
<evidence type="ECO:0000256" key="1">
    <source>
        <dbReference type="ARBA" id="ARBA00004141"/>
    </source>
</evidence>
<dbReference type="SUPFAM" id="SSF161111">
    <property type="entry name" value="Cation efflux protein transmembrane domain-like"/>
    <property type="match status" value="1"/>
</dbReference>
<dbReference type="PANTHER" id="PTHR11562">
    <property type="entry name" value="CATION EFFLUX PROTEIN/ ZINC TRANSPORTER"/>
    <property type="match status" value="1"/>
</dbReference>
<comment type="caution">
    <text evidence="8">The sequence shown here is derived from an EMBL/GenBank/DDBJ whole genome shotgun (WGS) entry which is preliminary data.</text>
</comment>
<dbReference type="InterPro" id="IPR050681">
    <property type="entry name" value="CDF/SLC30A"/>
</dbReference>
<evidence type="ECO:0000256" key="4">
    <source>
        <dbReference type="ARBA" id="ARBA00022989"/>
    </source>
</evidence>
<name>A0ABQ7ZTM0_BRANA</name>
<gene>
    <name evidence="8" type="ORF">HID58_059682</name>
</gene>
<evidence type="ECO:0000259" key="7">
    <source>
        <dbReference type="Pfam" id="PF01545"/>
    </source>
</evidence>
<proteinExistence type="predicted"/>
<evidence type="ECO:0000256" key="2">
    <source>
        <dbReference type="ARBA" id="ARBA00022692"/>
    </source>
</evidence>
<dbReference type="Proteomes" id="UP000824890">
    <property type="component" value="Unassembled WGS sequence"/>
</dbReference>
<evidence type="ECO:0000313" key="8">
    <source>
        <dbReference type="EMBL" id="KAH0883586.1"/>
    </source>
</evidence>
<dbReference type="PANTHER" id="PTHR11562:SF101">
    <property type="entry name" value="METAL TOLERANCE PROTEIN B"/>
    <property type="match status" value="1"/>
</dbReference>
<keyword evidence="4 6" id="KW-1133">Transmembrane helix</keyword>
<dbReference type="InterPro" id="IPR027469">
    <property type="entry name" value="Cation_efflux_TMD_sf"/>
</dbReference>
<keyword evidence="2 6" id="KW-0812">Transmembrane</keyword>
<evidence type="ECO:0000313" key="9">
    <source>
        <dbReference type="Proteomes" id="UP000824890"/>
    </source>
</evidence>
<keyword evidence="3" id="KW-0406">Ion transport</keyword>
<feature type="domain" description="Cation efflux protein transmembrane" evidence="7">
    <location>
        <begin position="62"/>
        <end position="113"/>
    </location>
</feature>
<reference evidence="8 9" key="1">
    <citation type="submission" date="2021-05" db="EMBL/GenBank/DDBJ databases">
        <title>Genome Assembly of Synthetic Allotetraploid Brassica napus Reveals Homoeologous Exchanges between Subgenomes.</title>
        <authorList>
            <person name="Davis J.T."/>
        </authorList>
    </citation>
    <scope>NUCLEOTIDE SEQUENCE [LARGE SCALE GENOMIC DNA]</scope>
    <source>
        <strain evidence="9">cv. Da-Ae</strain>
        <tissue evidence="8">Seedling</tissue>
    </source>
</reference>
<keyword evidence="5 6" id="KW-0472">Membrane</keyword>
<protein>
    <recommendedName>
        <fullName evidence="7">Cation efflux protein transmembrane domain-containing protein</fullName>
    </recommendedName>
</protein>
<keyword evidence="3" id="KW-0862">Zinc</keyword>
<dbReference type="Gene3D" id="1.20.1510.10">
    <property type="entry name" value="Cation efflux protein transmembrane domain"/>
    <property type="match status" value="2"/>
</dbReference>
<accession>A0ABQ7ZTM0</accession>
<feature type="transmembrane region" description="Helical" evidence="6">
    <location>
        <begin position="170"/>
        <end position="192"/>
    </location>
</feature>
<evidence type="ECO:0000256" key="3">
    <source>
        <dbReference type="ARBA" id="ARBA00022906"/>
    </source>
</evidence>
<sequence length="272" mass="30728">HIRISKPDHEDEKTESPSRTEEVILLSCAFARRALPFRVERTRRIDQKTKKRHPSLPDNLFLAVMTDAAHLLSDVAGLGVSLLAIKVSSWEANPRNSSGFKRLKVLAAFLSVQLVRLVSRPFKDFLAEAERTLKENINIQGAYLHAMADMIQSLGVLIGGGIIWVKPKWVLVDLICTLVFSAFPLAATLPMLKNIFWILMERAPREMDIEKVERRLKRIKGVKIVHGLHVWEITVEGELYCLAMSCPNPVLVLKRSFLMLEISVGKPVGFIM</sequence>
<keyword evidence="3" id="KW-0864">Zinc transport</keyword>
<keyword evidence="3" id="KW-0813">Transport</keyword>
<evidence type="ECO:0000256" key="6">
    <source>
        <dbReference type="SAM" id="Phobius"/>
    </source>
</evidence>
<dbReference type="Pfam" id="PF01545">
    <property type="entry name" value="Cation_efflux"/>
    <property type="match status" value="2"/>
</dbReference>
<dbReference type="InterPro" id="IPR058533">
    <property type="entry name" value="Cation_efflux_TM"/>
</dbReference>
<feature type="non-terminal residue" evidence="8">
    <location>
        <position position="1"/>
    </location>
</feature>